<dbReference type="AlphaFoldDB" id="A0A6J4KY60"/>
<dbReference type="NCBIfam" id="TIGR00196">
    <property type="entry name" value="yjeF_cterm"/>
    <property type="match status" value="1"/>
</dbReference>
<keyword evidence="6" id="KW-0547">Nucleotide-binding</keyword>
<keyword evidence="17" id="KW-0413">Isomerase</keyword>
<evidence type="ECO:0000256" key="4">
    <source>
        <dbReference type="ARBA" id="ARBA00013129"/>
    </source>
</evidence>
<evidence type="ECO:0000256" key="6">
    <source>
        <dbReference type="ARBA" id="ARBA00022741"/>
    </source>
</evidence>
<evidence type="ECO:0000256" key="9">
    <source>
        <dbReference type="ARBA" id="ARBA00023027"/>
    </source>
</evidence>
<evidence type="ECO:0000256" key="10">
    <source>
        <dbReference type="ARBA" id="ARBA00023239"/>
    </source>
</evidence>
<keyword evidence="7" id="KW-0067">ATP-binding</keyword>
<evidence type="ECO:0000256" key="13">
    <source>
        <dbReference type="ARBA" id="ARBA00048238"/>
    </source>
</evidence>
<dbReference type="Gene3D" id="3.40.1190.20">
    <property type="match status" value="1"/>
</dbReference>
<dbReference type="InterPro" id="IPR000631">
    <property type="entry name" value="CARKD"/>
</dbReference>
<proteinExistence type="inferred from homology"/>
<evidence type="ECO:0000256" key="14">
    <source>
        <dbReference type="ARBA" id="ARBA00049209"/>
    </source>
</evidence>
<dbReference type="CDD" id="cd01171">
    <property type="entry name" value="YXKO-related"/>
    <property type="match status" value="1"/>
</dbReference>
<organism evidence="17">
    <name type="scientific">uncultured Frankineae bacterium</name>
    <dbReference type="NCBI Taxonomy" id="437475"/>
    <lineage>
        <taxon>Bacteria</taxon>
        <taxon>Bacillati</taxon>
        <taxon>Actinomycetota</taxon>
        <taxon>Actinomycetes</taxon>
        <taxon>Frankiales</taxon>
        <taxon>environmental samples</taxon>
    </lineage>
</organism>
<dbReference type="SUPFAM" id="SSF64153">
    <property type="entry name" value="YjeF N-terminal domain-like"/>
    <property type="match status" value="1"/>
</dbReference>
<evidence type="ECO:0000256" key="8">
    <source>
        <dbReference type="ARBA" id="ARBA00022857"/>
    </source>
</evidence>
<dbReference type="Gene3D" id="3.40.50.10260">
    <property type="entry name" value="YjeF N-terminal domain"/>
    <property type="match status" value="1"/>
</dbReference>
<evidence type="ECO:0000256" key="7">
    <source>
        <dbReference type="ARBA" id="ARBA00022840"/>
    </source>
</evidence>
<dbReference type="GO" id="GO:0052856">
    <property type="term" value="F:NAD(P)HX epimerase activity"/>
    <property type="evidence" value="ECO:0007669"/>
    <property type="project" value="TreeGrafter"/>
</dbReference>
<dbReference type="EMBL" id="CADCUE010000046">
    <property type="protein sequence ID" value="CAA9317748.1"/>
    <property type="molecule type" value="Genomic_DNA"/>
</dbReference>
<evidence type="ECO:0000313" key="17">
    <source>
        <dbReference type="EMBL" id="CAA9317748.1"/>
    </source>
</evidence>
<comment type="similarity">
    <text evidence="2">In the N-terminal section; belongs to the NnrE/AIBP family.</text>
</comment>
<evidence type="ECO:0000256" key="5">
    <source>
        <dbReference type="ARBA" id="ARBA00018591"/>
    </source>
</evidence>
<dbReference type="PANTHER" id="PTHR12592:SF0">
    <property type="entry name" value="ATP-DEPENDENT (S)-NAD(P)H-HYDRATE DEHYDRATASE"/>
    <property type="match status" value="1"/>
</dbReference>
<evidence type="ECO:0000256" key="12">
    <source>
        <dbReference type="ARBA" id="ARBA00032624"/>
    </source>
</evidence>
<evidence type="ECO:0000256" key="3">
    <source>
        <dbReference type="ARBA" id="ARBA00009524"/>
    </source>
</evidence>
<dbReference type="Pfam" id="PF03853">
    <property type="entry name" value="YjeF_N"/>
    <property type="match status" value="1"/>
</dbReference>
<name>A0A6J4KY60_9ACTN</name>
<dbReference type="HAMAP" id="MF_01965">
    <property type="entry name" value="NADHX_dehydratase"/>
    <property type="match status" value="1"/>
</dbReference>
<protein>
    <recommendedName>
        <fullName evidence="5">Bifunctional NAD(P)H-hydrate repair enzyme Nnr</fullName>
        <ecNumber evidence="4">4.2.1.136</ecNumber>
    </recommendedName>
    <alternativeName>
        <fullName evidence="12">Nicotinamide nucleotide repair protein</fullName>
    </alternativeName>
</protein>
<sequence length="366" mass="36508">ADLVVDGLVGIGGRGALRPAAAALAASVADADVVAVDLPSGVDADTGEVAGAVVRADLTLVFGTCKPGLLVGAGRTAAGRVELVDIGLGPWLPEAPVELLEDRDVVGRLPRGGASSDKYTRGVVGVAAGSQTYPGAAVLAVGSALAAGAGMVRFAGAPHPAEQVRARWPEAVVTEHEAGDVVSAGRVQAWVVGPGLGTDERAAATVEAVLGQDVPVLVDADALTVCAQHPEWLRRRTAPTLLTPHDREFERFGSPVTADRIGSARRLAADLGVTVLLKGDATVVTGPDGPARVNGTGSPALATAGSGDVLSGGCGALLAQGLDARDAGSVGAHLHGRAGLRAARGVHVPATAVLSHWADAVRGLED</sequence>
<dbReference type="PROSITE" id="PS51383">
    <property type="entry name" value="YJEF_C_3"/>
    <property type="match status" value="1"/>
</dbReference>
<dbReference type="SUPFAM" id="SSF53613">
    <property type="entry name" value="Ribokinase-like"/>
    <property type="match status" value="1"/>
</dbReference>
<dbReference type="PROSITE" id="PS51385">
    <property type="entry name" value="YJEF_N"/>
    <property type="match status" value="1"/>
</dbReference>
<dbReference type="InterPro" id="IPR036652">
    <property type="entry name" value="YjeF_N_dom_sf"/>
</dbReference>
<accession>A0A6J4KY60</accession>
<gene>
    <name evidence="17" type="ORF">AVDCRST_MAG16-586</name>
</gene>
<dbReference type="InterPro" id="IPR017953">
    <property type="entry name" value="Carbohydrate_kinase_pred_CS"/>
</dbReference>
<dbReference type="InterPro" id="IPR004443">
    <property type="entry name" value="YjeF_N_dom"/>
</dbReference>
<dbReference type="InterPro" id="IPR029056">
    <property type="entry name" value="Ribokinase-like"/>
</dbReference>
<feature type="non-terminal residue" evidence="17">
    <location>
        <position position="1"/>
    </location>
</feature>
<comment type="similarity">
    <text evidence="3">In the C-terminal section; belongs to the NnrD/CARKD family.</text>
</comment>
<keyword evidence="8" id="KW-0521">NADP</keyword>
<evidence type="ECO:0000259" key="15">
    <source>
        <dbReference type="PROSITE" id="PS51383"/>
    </source>
</evidence>
<evidence type="ECO:0000256" key="1">
    <source>
        <dbReference type="ARBA" id="ARBA00001958"/>
    </source>
</evidence>
<comment type="function">
    <text evidence="11">Bifunctional enzyme that catalyzes the epimerization of the S- and R-forms of NAD(P)HX and the dehydration of the S-form of NAD(P)HX at the expense of ADP, which is converted to AMP. This allows the repair of both epimers of NAD(P)HX, a damaged form of NAD(P)H that is a result of enzymatic or heat-dependent hydration.</text>
</comment>
<comment type="catalytic activity">
    <reaction evidence="14">
        <text>(6S)-NADPHX + ADP = AMP + phosphate + NADPH + H(+)</text>
        <dbReference type="Rhea" id="RHEA:32235"/>
        <dbReference type="ChEBI" id="CHEBI:15378"/>
        <dbReference type="ChEBI" id="CHEBI:43474"/>
        <dbReference type="ChEBI" id="CHEBI:57783"/>
        <dbReference type="ChEBI" id="CHEBI:64076"/>
        <dbReference type="ChEBI" id="CHEBI:456215"/>
        <dbReference type="ChEBI" id="CHEBI:456216"/>
        <dbReference type="EC" id="4.2.1.136"/>
    </reaction>
</comment>
<dbReference type="GO" id="GO:0052855">
    <property type="term" value="F:ADP-dependent NAD(P)H-hydrate dehydratase activity"/>
    <property type="evidence" value="ECO:0007669"/>
    <property type="project" value="UniProtKB-EC"/>
</dbReference>
<dbReference type="Pfam" id="PF01256">
    <property type="entry name" value="Carb_kinase"/>
    <property type="match status" value="1"/>
</dbReference>
<reference evidence="17" key="1">
    <citation type="submission" date="2020-02" db="EMBL/GenBank/DDBJ databases">
        <authorList>
            <person name="Meier V. D."/>
        </authorList>
    </citation>
    <scope>NUCLEOTIDE SEQUENCE</scope>
    <source>
        <strain evidence="17">AVDCRST_MAG16</strain>
    </source>
</reference>
<dbReference type="PANTHER" id="PTHR12592">
    <property type="entry name" value="ATP-DEPENDENT (S)-NAD(P)H-HYDRATE DEHYDRATASE FAMILY MEMBER"/>
    <property type="match status" value="1"/>
</dbReference>
<evidence type="ECO:0000256" key="11">
    <source>
        <dbReference type="ARBA" id="ARBA00025153"/>
    </source>
</evidence>
<dbReference type="GO" id="GO:0110051">
    <property type="term" value="P:metabolite repair"/>
    <property type="evidence" value="ECO:0007669"/>
    <property type="project" value="TreeGrafter"/>
</dbReference>
<keyword evidence="10 17" id="KW-0456">Lyase</keyword>
<keyword evidence="9" id="KW-0520">NAD</keyword>
<evidence type="ECO:0000259" key="16">
    <source>
        <dbReference type="PROSITE" id="PS51385"/>
    </source>
</evidence>
<comment type="cofactor">
    <cofactor evidence="1">
        <name>K(+)</name>
        <dbReference type="ChEBI" id="CHEBI:29103"/>
    </cofactor>
</comment>
<dbReference type="PROSITE" id="PS01049">
    <property type="entry name" value="YJEF_C_1"/>
    <property type="match status" value="1"/>
</dbReference>
<dbReference type="GO" id="GO:0005524">
    <property type="term" value="F:ATP binding"/>
    <property type="evidence" value="ECO:0007669"/>
    <property type="project" value="UniProtKB-KW"/>
</dbReference>
<feature type="domain" description="YjeF C-terminal" evidence="15">
    <location>
        <begin position="101"/>
        <end position="364"/>
    </location>
</feature>
<feature type="domain" description="YjeF N-terminal" evidence="16">
    <location>
        <begin position="1"/>
        <end position="94"/>
    </location>
</feature>
<evidence type="ECO:0000256" key="2">
    <source>
        <dbReference type="ARBA" id="ARBA00006001"/>
    </source>
</evidence>
<comment type="catalytic activity">
    <reaction evidence="13">
        <text>(6S)-NADHX + ADP = AMP + phosphate + NADH + H(+)</text>
        <dbReference type="Rhea" id="RHEA:32223"/>
        <dbReference type="ChEBI" id="CHEBI:15378"/>
        <dbReference type="ChEBI" id="CHEBI:43474"/>
        <dbReference type="ChEBI" id="CHEBI:57945"/>
        <dbReference type="ChEBI" id="CHEBI:64074"/>
        <dbReference type="ChEBI" id="CHEBI:456215"/>
        <dbReference type="ChEBI" id="CHEBI:456216"/>
        <dbReference type="EC" id="4.2.1.136"/>
    </reaction>
</comment>
<dbReference type="EC" id="4.2.1.136" evidence="4"/>